<dbReference type="SUPFAM" id="SSF52540">
    <property type="entry name" value="P-loop containing nucleoside triphosphate hydrolases"/>
    <property type="match status" value="1"/>
</dbReference>
<dbReference type="Gene3D" id="3.40.50.300">
    <property type="entry name" value="P-loop containing nucleotide triphosphate hydrolases"/>
    <property type="match status" value="1"/>
</dbReference>
<reference evidence="1 2" key="1">
    <citation type="journal article" date="2019" name="Int. J. Syst. Evol. Microbiol.">
        <title>The Global Catalogue of Microorganisms (GCM) 10K type strain sequencing project: providing services to taxonomists for standard genome sequencing and annotation.</title>
        <authorList>
            <consortium name="The Broad Institute Genomics Platform"/>
            <consortium name="The Broad Institute Genome Sequencing Center for Infectious Disease"/>
            <person name="Wu L."/>
            <person name="Ma J."/>
        </authorList>
    </citation>
    <scope>NUCLEOTIDE SEQUENCE [LARGE SCALE GENOMIC DNA]</scope>
    <source>
        <strain evidence="1 2">JCM 6307</strain>
    </source>
</reference>
<dbReference type="InterPro" id="IPR036390">
    <property type="entry name" value="WH_DNA-bd_sf"/>
</dbReference>
<evidence type="ECO:0000313" key="1">
    <source>
        <dbReference type="EMBL" id="GAA2483508.1"/>
    </source>
</evidence>
<dbReference type="RefSeq" id="WP_344382769.1">
    <property type="nucleotide sequence ID" value="NZ_BAAATA010000008.1"/>
</dbReference>
<dbReference type="InterPro" id="IPR027417">
    <property type="entry name" value="P-loop_NTPase"/>
</dbReference>
<proteinExistence type="predicted"/>
<accession>A0ABN3LGA6</accession>
<dbReference type="SUPFAM" id="SSF46785">
    <property type="entry name" value="Winged helix' DNA-binding domain"/>
    <property type="match status" value="1"/>
</dbReference>
<sequence>MAQPDAVDHARPGAMFDREAEWEALVAFACDPRPGPALGVVSGRLRQGKTYLLEALTRALGGFYFGAQEATEAESLRRLGEDIARRTGVPSPVPLPRWEDAVDALLALGDREPLPVVLDEFPDLVRQSPALPSVVEGAYHRVRRERPHNRSRLLLCGSAVSVMSRLFNRPSPLHGLAGLELTVHTLDFRRAARLWGIEDPRLALLVHAVVGGTPAYRYDYACEEAPSGPEDFDAWVCRTVLNPRTPLFREARHLLQEEMDHWDRALCHSAMTAVTSGCSTRGEIAERLDRPLPDVSHALAVLQDCGLLCGEPDAFRPALTRYRITEPLLAFEHAVAAPHRSALEQEDAVGVWKRARAVFDSAVAGPHFAQVCRDWAAGFAAPETFGAAPGTASCGSLSDPEQHARLDAEVVLRAGAGTRRGALLSVGRTCWDEVMDVRHLERIRRLLALLADRGEDVGRARPACYGGAGFTPELRAAGERGEVVLVGLDRLYRGS</sequence>
<name>A0ABN3LGA6_9ACTN</name>
<organism evidence="1 2">
    <name type="scientific">Streptomyces thermolineatus</name>
    <dbReference type="NCBI Taxonomy" id="44033"/>
    <lineage>
        <taxon>Bacteria</taxon>
        <taxon>Bacillati</taxon>
        <taxon>Actinomycetota</taxon>
        <taxon>Actinomycetes</taxon>
        <taxon>Kitasatosporales</taxon>
        <taxon>Streptomycetaceae</taxon>
        <taxon>Streptomyces</taxon>
    </lineage>
</organism>
<comment type="caution">
    <text evidence="1">The sequence shown here is derived from an EMBL/GenBank/DDBJ whole genome shotgun (WGS) entry which is preliminary data.</text>
</comment>
<gene>
    <name evidence="1" type="ORF">GCM10010406_19800</name>
</gene>
<dbReference type="PANTHER" id="PTHR34704:SF1">
    <property type="entry name" value="ATPASE"/>
    <property type="match status" value="1"/>
</dbReference>
<dbReference type="PANTHER" id="PTHR34704">
    <property type="entry name" value="ATPASE"/>
    <property type="match status" value="1"/>
</dbReference>
<protein>
    <recommendedName>
        <fullName evidence="3">ArsR family transcriptional regulator</fullName>
    </recommendedName>
</protein>
<dbReference type="Proteomes" id="UP001501358">
    <property type="component" value="Unassembled WGS sequence"/>
</dbReference>
<dbReference type="EMBL" id="BAAATA010000008">
    <property type="protein sequence ID" value="GAA2483508.1"/>
    <property type="molecule type" value="Genomic_DNA"/>
</dbReference>
<evidence type="ECO:0008006" key="3">
    <source>
        <dbReference type="Google" id="ProtNLM"/>
    </source>
</evidence>
<evidence type="ECO:0000313" key="2">
    <source>
        <dbReference type="Proteomes" id="UP001501358"/>
    </source>
</evidence>
<keyword evidence="2" id="KW-1185">Reference proteome</keyword>